<keyword evidence="1" id="KW-0472">Membrane</keyword>
<organism evidence="3 4">
    <name type="scientific">Armillaria tabescens</name>
    <name type="common">Ringless honey mushroom</name>
    <name type="synonym">Agaricus tabescens</name>
    <dbReference type="NCBI Taxonomy" id="1929756"/>
    <lineage>
        <taxon>Eukaryota</taxon>
        <taxon>Fungi</taxon>
        <taxon>Dikarya</taxon>
        <taxon>Basidiomycota</taxon>
        <taxon>Agaricomycotina</taxon>
        <taxon>Agaricomycetes</taxon>
        <taxon>Agaricomycetidae</taxon>
        <taxon>Agaricales</taxon>
        <taxon>Marasmiineae</taxon>
        <taxon>Physalacriaceae</taxon>
        <taxon>Desarmillaria</taxon>
    </lineage>
</organism>
<keyword evidence="1" id="KW-1133">Transmembrane helix</keyword>
<comment type="caution">
    <text evidence="3">The sequence shown here is derived from an EMBL/GenBank/DDBJ whole genome shotgun (WGS) entry which is preliminary data.</text>
</comment>
<sequence>MASADSLQYDNDFWQDRLGPASQFSTEKKCHLVFLLLIFLMLSLANLLEFIFSSKLVIVKQRVGKFMAYSFMGTTDDTRFPPAMIFWLWHENYPKSHHWLHDMIRELLKLESIAAKYKEAAPFLWGILHTFAASPNYYRHQNLPQTTGEETEIVTGEDFQGVEDLNVMDDPQEDPERGSARFAALPPGFLWSPEFAIIMTISMLIFIRNCATNILPIMLRLFFKINGTSSCVLTMLSNVGVCISEDTVEQVKKRLSEDAINLAVQVMTSDKLYAVIFDNINTYLRKFQQRGDGNHMLSAFEAHIAQLITQYCPGNKNWDKRTEILTDVGKMMPEDHPLQLKKTKAYPLGVFDKNEGSKKGIVRVLTAIKDWSTLTAMKWASKVHTLLGDWLTSNNFHSACARRDRMDDVNDMERLAYGQELSTLWHYALQVHFGFSTDLTSLAAHKTLLGHSWDVKKLNYMAAKSLIRHSLIARLLHMTIICVGFSTWTELSGWQSTAADIKNMAYEINLQYVSPKSAEEAQTAGDDWLAYTHRGSHQHNYAQECVEVLLTWQYKLNDALRATLERAWFYNQWGLPERFIATDLYMEQLNYWVKGSGMIIQYIIEKGSTCVEAFHDVSHQVANFFGDPNQAHRSKESSFKEDLKRLIDEMVRLKLHNTDELEQHLVPATVRTSTRSNRKDKEKSVIVDVQVAGAEIWNDGKFADFLKRTTYDPTIGYPISGGDSHNAESLDDTDPFITGTTSFDDPNINPLVHDSFNDLHGDEVIGLSSLGGGGEYYNGPEGLS</sequence>
<name>A0AA39JQ70_ARMTA</name>
<proteinExistence type="predicted"/>
<reference evidence="3" key="1">
    <citation type="submission" date="2023-06" db="EMBL/GenBank/DDBJ databases">
        <authorList>
            <consortium name="Lawrence Berkeley National Laboratory"/>
            <person name="Ahrendt S."/>
            <person name="Sahu N."/>
            <person name="Indic B."/>
            <person name="Wong-Bajracharya J."/>
            <person name="Merenyi Z."/>
            <person name="Ke H.-M."/>
            <person name="Monk M."/>
            <person name="Kocsube S."/>
            <person name="Drula E."/>
            <person name="Lipzen A."/>
            <person name="Balint B."/>
            <person name="Henrissat B."/>
            <person name="Andreopoulos B."/>
            <person name="Martin F.M."/>
            <person name="Harder C.B."/>
            <person name="Rigling D."/>
            <person name="Ford K.L."/>
            <person name="Foster G.D."/>
            <person name="Pangilinan J."/>
            <person name="Papanicolaou A."/>
            <person name="Barry K."/>
            <person name="LaButti K."/>
            <person name="Viragh M."/>
            <person name="Koriabine M."/>
            <person name="Yan M."/>
            <person name="Riley R."/>
            <person name="Champramary S."/>
            <person name="Plett K.L."/>
            <person name="Tsai I.J."/>
            <person name="Slot J."/>
            <person name="Sipos G."/>
            <person name="Plett J."/>
            <person name="Nagy L.G."/>
            <person name="Grigoriev I.V."/>
        </authorList>
    </citation>
    <scope>NUCLEOTIDE SEQUENCE</scope>
    <source>
        <strain evidence="3">CCBAS 213</strain>
    </source>
</reference>
<accession>A0AA39JQ70</accession>
<evidence type="ECO:0000256" key="1">
    <source>
        <dbReference type="SAM" id="Phobius"/>
    </source>
</evidence>
<feature type="domain" description="DUF6589" evidence="2">
    <location>
        <begin position="293"/>
        <end position="531"/>
    </location>
</feature>
<evidence type="ECO:0000313" key="4">
    <source>
        <dbReference type="Proteomes" id="UP001175211"/>
    </source>
</evidence>
<dbReference type="RefSeq" id="XP_060325093.1">
    <property type="nucleotide sequence ID" value="XM_060470105.1"/>
</dbReference>
<dbReference type="AlphaFoldDB" id="A0AA39JQ70"/>
<feature type="transmembrane region" description="Helical" evidence="1">
    <location>
        <begin position="32"/>
        <end position="52"/>
    </location>
</feature>
<evidence type="ECO:0000313" key="3">
    <source>
        <dbReference type="EMBL" id="KAK0444523.1"/>
    </source>
</evidence>
<dbReference type="Pfam" id="PF20231">
    <property type="entry name" value="DUF6589"/>
    <property type="match status" value="1"/>
</dbReference>
<keyword evidence="1" id="KW-0812">Transmembrane</keyword>
<keyword evidence="4" id="KW-1185">Reference proteome</keyword>
<evidence type="ECO:0000259" key="2">
    <source>
        <dbReference type="Pfam" id="PF20231"/>
    </source>
</evidence>
<gene>
    <name evidence="3" type="ORF">EV420DRAFT_1484640</name>
</gene>
<dbReference type="Proteomes" id="UP001175211">
    <property type="component" value="Unassembled WGS sequence"/>
</dbReference>
<dbReference type="GeneID" id="85353653"/>
<dbReference type="EMBL" id="JAUEPS010000054">
    <property type="protein sequence ID" value="KAK0444523.1"/>
    <property type="molecule type" value="Genomic_DNA"/>
</dbReference>
<protein>
    <recommendedName>
        <fullName evidence="2">DUF6589 domain-containing protein</fullName>
    </recommendedName>
</protein>
<dbReference type="InterPro" id="IPR046496">
    <property type="entry name" value="DUF6589"/>
</dbReference>